<feature type="transmembrane region" description="Helical" evidence="5">
    <location>
        <begin position="78"/>
        <end position="97"/>
    </location>
</feature>
<evidence type="ECO:0000256" key="5">
    <source>
        <dbReference type="SAM" id="Phobius"/>
    </source>
</evidence>
<feature type="domain" description="O-antigen ligase-related" evidence="6">
    <location>
        <begin position="194"/>
        <end position="346"/>
    </location>
</feature>
<feature type="transmembrane region" description="Helical" evidence="5">
    <location>
        <begin position="386"/>
        <end position="404"/>
    </location>
</feature>
<keyword evidence="4 5" id="KW-0472">Membrane</keyword>
<keyword evidence="7" id="KW-0436">Ligase</keyword>
<feature type="transmembrane region" description="Helical" evidence="5">
    <location>
        <begin position="190"/>
        <end position="220"/>
    </location>
</feature>
<name>A0ABV5GSF5_9FLAO</name>
<feature type="transmembrane region" description="Helical" evidence="5">
    <location>
        <begin position="12"/>
        <end position="42"/>
    </location>
</feature>
<evidence type="ECO:0000256" key="2">
    <source>
        <dbReference type="ARBA" id="ARBA00022692"/>
    </source>
</evidence>
<sequence length="408" mass="49291">MNIRFDKFFYFLIPVLFIFPLLKESFISLMIILLSVNTLFYLLQTKKFSLNKEILIFTIPFLIVLFVSVIKFESLNDLKPLQNALLFLIFPVLFFNIPKKHFSLEKINLYFEILKYTLLIIALTYYFSFFYYYDFNDLFVYKYNIPKFRDYIYNEIPFFKIHPTYYTSIALFSITRSFDQIINKKKYSELFFIVFFSFTIFTFLAKFNLIFLLILFGYIVFFRLKLTSFKKITLSILIFLFSLSCILYIPGIKNRFYEMVNSYNNPPIGMEYDSTNIRVSIIKCSSSIAKENFWFGIGYNNIESELLQCYKENFQSNFYKEKKYLTHNYFMYILLGGGVISLLIYLLFLYKVFVNIKFINTFLLTVTMINIFLLNFTEDFFYRQKGLFYFSLIFFTFLMHKKQISNHE</sequence>
<evidence type="ECO:0000256" key="1">
    <source>
        <dbReference type="ARBA" id="ARBA00004141"/>
    </source>
</evidence>
<dbReference type="EMBL" id="JBHMEY010000066">
    <property type="protein sequence ID" value="MFB9097780.1"/>
    <property type="molecule type" value="Genomic_DNA"/>
</dbReference>
<comment type="subcellular location">
    <subcellularLocation>
        <location evidence="1">Membrane</location>
        <topology evidence="1">Multi-pass membrane protein</topology>
    </subcellularLocation>
</comment>
<dbReference type="Pfam" id="PF04932">
    <property type="entry name" value="Wzy_C"/>
    <property type="match status" value="1"/>
</dbReference>
<dbReference type="RefSeq" id="WP_236457984.1">
    <property type="nucleotide sequence ID" value="NZ_CP091285.1"/>
</dbReference>
<evidence type="ECO:0000259" key="6">
    <source>
        <dbReference type="Pfam" id="PF04932"/>
    </source>
</evidence>
<keyword evidence="2 5" id="KW-0812">Transmembrane</keyword>
<gene>
    <name evidence="7" type="ORF">ACFFVF_14780</name>
</gene>
<organism evidence="7 8">
    <name type="scientific">Flavobacterium jumunjinense</name>
    <dbReference type="NCBI Taxonomy" id="998845"/>
    <lineage>
        <taxon>Bacteria</taxon>
        <taxon>Pseudomonadati</taxon>
        <taxon>Bacteroidota</taxon>
        <taxon>Flavobacteriia</taxon>
        <taxon>Flavobacteriales</taxon>
        <taxon>Flavobacteriaceae</taxon>
        <taxon>Flavobacterium</taxon>
    </lineage>
</organism>
<evidence type="ECO:0000313" key="7">
    <source>
        <dbReference type="EMBL" id="MFB9097780.1"/>
    </source>
</evidence>
<proteinExistence type="predicted"/>
<evidence type="ECO:0000256" key="4">
    <source>
        <dbReference type="ARBA" id="ARBA00023136"/>
    </source>
</evidence>
<dbReference type="InterPro" id="IPR007016">
    <property type="entry name" value="O-antigen_ligase-rel_domated"/>
</dbReference>
<feature type="transmembrane region" description="Helical" evidence="5">
    <location>
        <begin position="329"/>
        <end position="350"/>
    </location>
</feature>
<evidence type="ECO:0000313" key="8">
    <source>
        <dbReference type="Proteomes" id="UP001589607"/>
    </source>
</evidence>
<accession>A0ABV5GSF5</accession>
<feature type="transmembrane region" description="Helical" evidence="5">
    <location>
        <begin position="109"/>
        <end position="133"/>
    </location>
</feature>
<evidence type="ECO:0000256" key="3">
    <source>
        <dbReference type="ARBA" id="ARBA00022989"/>
    </source>
</evidence>
<dbReference type="GO" id="GO:0016874">
    <property type="term" value="F:ligase activity"/>
    <property type="evidence" value="ECO:0007669"/>
    <property type="project" value="UniProtKB-KW"/>
</dbReference>
<feature type="transmembrane region" description="Helical" evidence="5">
    <location>
        <begin position="232"/>
        <end position="249"/>
    </location>
</feature>
<feature type="transmembrane region" description="Helical" evidence="5">
    <location>
        <begin position="161"/>
        <end position="178"/>
    </location>
</feature>
<dbReference type="Proteomes" id="UP001589607">
    <property type="component" value="Unassembled WGS sequence"/>
</dbReference>
<feature type="transmembrane region" description="Helical" evidence="5">
    <location>
        <begin position="54"/>
        <end position="72"/>
    </location>
</feature>
<keyword evidence="8" id="KW-1185">Reference proteome</keyword>
<feature type="transmembrane region" description="Helical" evidence="5">
    <location>
        <begin position="356"/>
        <end position="374"/>
    </location>
</feature>
<reference evidence="7 8" key="1">
    <citation type="submission" date="2024-09" db="EMBL/GenBank/DDBJ databases">
        <authorList>
            <person name="Sun Q."/>
            <person name="Mori K."/>
        </authorList>
    </citation>
    <scope>NUCLEOTIDE SEQUENCE [LARGE SCALE GENOMIC DNA]</scope>
    <source>
        <strain evidence="7 8">CECT 7955</strain>
    </source>
</reference>
<comment type="caution">
    <text evidence="7">The sequence shown here is derived from an EMBL/GenBank/DDBJ whole genome shotgun (WGS) entry which is preliminary data.</text>
</comment>
<keyword evidence="3 5" id="KW-1133">Transmembrane helix</keyword>
<protein>
    <submittedName>
        <fullName evidence="7">O-antigen ligase family protein</fullName>
    </submittedName>
</protein>